<organism evidence="4 5">
    <name type="scientific">Reticulomyxa filosa</name>
    <dbReference type="NCBI Taxonomy" id="46433"/>
    <lineage>
        <taxon>Eukaryota</taxon>
        <taxon>Sar</taxon>
        <taxon>Rhizaria</taxon>
        <taxon>Retaria</taxon>
        <taxon>Foraminifera</taxon>
        <taxon>Monothalamids</taxon>
        <taxon>Reticulomyxidae</taxon>
        <taxon>Reticulomyxa</taxon>
    </lineage>
</organism>
<evidence type="ECO:0000313" key="5">
    <source>
        <dbReference type="Proteomes" id="UP000023152"/>
    </source>
</evidence>
<evidence type="ECO:0000313" key="4">
    <source>
        <dbReference type="EMBL" id="ETO26986.1"/>
    </source>
</evidence>
<evidence type="ECO:0000256" key="2">
    <source>
        <dbReference type="SAM" id="MobiDB-lite"/>
    </source>
</evidence>
<sequence length="155" mass="17218">MNNALIHVCVYIVWVTKTHKNTAEEVIRIEGHLFDSGLINQIFDLIEQHGGEYRIITLHSGVNTNNLRRASRLILQISIEDKLLPPLLDHIASLVKLLPKAQAVLKHLPYGAVHSMVNQKTSETSPDADSSDILPGAPSAPKSTLHNILRVDKRV</sequence>
<gene>
    <name evidence="4" type="ORF">RFI_10146</name>
</gene>
<dbReference type="AlphaFoldDB" id="X6NLW2"/>
<dbReference type="InterPro" id="IPR007545">
    <property type="entry name" value="LOR/SDH_bifunc_enz_cons_dom"/>
</dbReference>
<comment type="caution">
    <text evidence="4">The sequence shown here is derived from an EMBL/GenBank/DDBJ whole genome shotgun (WGS) entry which is preliminary data.</text>
</comment>
<dbReference type="Gene3D" id="3.30.70.2690">
    <property type="entry name" value="LOR/SDH bifunctional enzyme, conserved domain"/>
    <property type="match status" value="1"/>
</dbReference>
<name>X6NLW2_RETFI</name>
<keyword evidence="5" id="KW-1185">Reference proteome</keyword>
<feature type="region of interest" description="Disordered" evidence="2">
    <location>
        <begin position="119"/>
        <end position="141"/>
    </location>
</feature>
<accession>X6NLW2</accession>
<dbReference type="Pfam" id="PF04455">
    <property type="entry name" value="Saccharop_dh_N"/>
    <property type="match status" value="1"/>
</dbReference>
<dbReference type="InterPro" id="IPR043009">
    <property type="entry name" value="LOR/SDH_bifunc_enz_cons_dom_sf"/>
</dbReference>
<protein>
    <submittedName>
        <fullName evidence="4">Lysine-ketoglutarate reductase/saccharopine dehydrogenase bifunctional enzyme</fullName>
    </submittedName>
</protein>
<proteinExistence type="predicted"/>
<evidence type="ECO:0000259" key="3">
    <source>
        <dbReference type="Pfam" id="PF04455"/>
    </source>
</evidence>
<keyword evidence="1" id="KW-0520">NAD</keyword>
<reference evidence="4 5" key="1">
    <citation type="journal article" date="2013" name="Curr. Biol.">
        <title>The Genome of the Foraminiferan Reticulomyxa filosa.</title>
        <authorList>
            <person name="Glockner G."/>
            <person name="Hulsmann N."/>
            <person name="Schleicher M."/>
            <person name="Noegel A.A."/>
            <person name="Eichinger L."/>
            <person name="Gallinger C."/>
            <person name="Pawlowski J."/>
            <person name="Sierra R."/>
            <person name="Euteneuer U."/>
            <person name="Pillet L."/>
            <person name="Moustafa A."/>
            <person name="Platzer M."/>
            <person name="Groth M."/>
            <person name="Szafranski K."/>
            <person name="Schliwa M."/>
        </authorList>
    </citation>
    <scope>NUCLEOTIDE SEQUENCE [LARGE SCALE GENOMIC DNA]</scope>
</reference>
<evidence type="ECO:0000256" key="1">
    <source>
        <dbReference type="ARBA" id="ARBA00023027"/>
    </source>
</evidence>
<dbReference type="EMBL" id="ASPP01007530">
    <property type="protein sequence ID" value="ETO26986.1"/>
    <property type="molecule type" value="Genomic_DNA"/>
</dbReference>
<feature type="domain" description="LOR/SDH bifunctional enzyme conserved" evidence="3">
    <location>
        <begin position="25"/>
        <end position="97"/>
    </location>
</feature>
<feature type="compositionally biased region" description="Polar residues" evidence="2">
    <location>
        <begin position="119"/>
        <end position="128"/>
    </location>
</feature>
<dbReference type="Proteomes" id="UP000023152">
    <property type="component" value="Unassembled WGS sequence"/>
</dbReference>